<feature type="compositionally biased region" description="Basic and acidic residues" evidence="2">
    <location>
        <begin position="452"/>
        <end position="470"/>
    </location>
</feature>
<dbReference type="Proteomes" id="UP001057142">
    <property type="component" value="Chromosome"/>
</dbReference>
<keyword evidence="3" id="KW-0812">Transmembrane</keyword>
<evidence type="ECO:0000313" key="7">
    <source>
        <dbReference type="Proteomes" id="UP001222403"/>
    </source>
</evidence>
<evidence type="ECO:0000256" key="3">
    <source>
        <dbReference type="SAM" id="Phobius"/>
    </source>
</evidence>
<keyword evidence="3" id="KW-0472">Membrane</keyword>
<evidence type="ECO:0000256" key="2">
    <source>
        <dbReference type="SAM" id="MobiDB-lite"/>
    </source>
</evidence>
<accession>A0AAX3S3A3</accession>
<proteinExistence type="predicted"/>
<reference evidence="5" key="2">
    <citation type="submission" date="2023-01" db="EMBL/GenBank/DDBJ databases">
        <title>The prevalence of carbapenem-resistant bacteria in aquaculture in China and the genetic diversity of carbapenem-resistant genes.</title>
        <authorList>
            <person name="Wen R."/>
        </authorList>
    </citation>
    <scope>NUCLEOTIDE SEQUENCE</scope>
    <source>
        <strain evidence="5">PVA41-chromosome</strain>
    </source>
</reference>
<organism evidence="5 7">
    <name type="scientific">Providencia vermicola</name>
    <dbReference type="NCBI Taxonomy" id="333965"/>
    <lineage>
        <taxon>Bacteria</taxon>
        <taxon>Pseudomonadati</taxon>
        <taxon>Pseudomonadota</taxon>
        <taxon>Gammaproteobacteria</taxon>
        <taxon>Enterobacterales</taxon>
        <taxon>Morganellaceae</taxon>
        <taxon>Providencia</taxon>
    </lineage>
</organism>
<sequence length="480" mass="55308">MTEQVTNSESKLPLEELIINIDMAISKIDEWSEDKSYLIQPANANANKYPPITIKDTESILVDVKSKLNILKSTQYIDDEGIFTSLSESFENGFELIEHIKKNPTNDYEHVYHATIAFLNWIYFLSMKINSIFSFDLITERKLLPANMKKQLVVYDDLFLKLKESTNDLEDKIRNINDAYDVSINLPTLTKDLNESLKELNETKNKMIEYRDAIVTMYGKIETYEKNSEQKNKLINEKIEGISKNVSDYLSESKKQAEEYINKCENAYRTTTSSGLAKAFEDKAIKLNSSIRWWVGYLALSLLVAAGIGFWRLTSLESTLSKDNVSSFIIVVQILLSSLSLGLPLWFAWLATKQIGQRFKLAEDYEYKSAVSKAYEGYRREAVILNEKYEDQFPSRLFDNALTRLEEPPVRFVDDTIYSSPIMEVIHGDKFRDFFKKHPEKSEEVIATINRAKGENVKDNNKEKGKKQTESNDVDTTDED</sequence>
<name>A0AAX3S3A3_9GAMM</name>
<reference evidence="4" key="1">
    <citation type="journal article" date="2022" name="Front. Microbiol.">
        <title>Identification of a novel aminoglycoside O-nucleotidyltransferase AadA33 in Providencia vermicola.</title>
        <authorList>
            <person name="Feng C."/>
            <person name="Gao M."/>
            <person name="Jiang W."/>
            <person name="Shi W."/>
            <person name="Li A."/>
            <person name="Liu S."/>
            <person name="Zhang L."/>
            <person name="Zhang X."/>
            <person name="Li Q."/>
            <person name="Lin H."/>
            <person name="Lu J."/>
            <person name="Li K."/>
            <person name="Zhang H."/>
            <person name="Hu Y."/>
            <person name="Bao Q."/>
            <person name="Lin X."/>
        </authorList>
    </citation>
    <scope>NUCLEOTIDE SEQUENCE</scope>
    <source>
        <strain evidence="4">P13</strain>
    </source>
</reference>
<dbReference type="Proteomes" id="UP001222403">
    <property type="component" value="Chromosome"/>
</dbReference>
<evidence type="ECO:0000256" key="1">
    <source>
        <dbReference type="SAM" id="Coils"/>
    </source>
</evidence>
<feature type="coiled-coil region" evidence="1">
    <location>
        <begin position="186"/>
        <end position="213"/>
    </location>
</feature>
<feature type="transmembrane region" description="Helical" evidence="3">
    <location>
        <begin position="325"/>
        <end position="351"/>
    </location>
</feature>
<gene>
    <name evidence="4" type="ORF">M5J11_15625</name>
    <name evidence="5" type="ORF">PG365_09270</name>
</gene>
<feature type="region of interest" description="Disordered" evidence="2">
    <location>
        <begin position="448"/>
        <end position="480"/>
    </location>
</feature>
<evidence type="ECO:0000313" key="5">
    <source>
        <dbReference type="EMBL" id="WFC08521.1"/>
    </source>
</evidence>
<dbReference type="AlphaFoldDB" id="A0AAX3S3A3"/>
<protein>
    <submittedName>
        <fullName evidence="5">Uncharacterized protein</fullName>
    </submittedName>
</protein>
<keyword evidence="1" id="KW-0175">Coiled coil</keyword>
<keyword evidence="6" id="KW-1185">Reference proteome</keyword>
<dbReference type="RefSeq" id="WP_196713081.1">
    <property type="nucleotide sequence ID" value="NZ_CP097327.1"/>
</dbReference>
<keyword evidence="3" id="KW-1133">Transmembrane helix</keyword>
<evidence type="ECO:0000313" key="6">
    <source>
        <dbReference type="Proteomes" id="UP001057142"/>
    </source>
</evidence>
<feature type="transmembrane region" description="Helical" evidence="3">
    <location>
        <begin position="293"/>
        <end position="313"/>
    </location>
</feature>
<evidence type="ECO:0000313" key="4">
    <source>
        <dbReference type="EMBL" id="USB36224.1"/>
    </source>
</evidence>
<dbReference type="EMBL" id="CP097327">
    <property type="protein sequence ID" value="USB36224.1"/>
    <property type="molecule type" value="Genomic_DNA"/>
</dbReference>
<dbReference type="EMBL" id="CP116222">
    <property type="protein sequence ID" value="WFC08521.1"/>
    <property type="molecule type" value="Genomic_DNA"/>
</dbReference>